<dbReference type="RefSeq" id="WP_345370591.1">
    <property type="nucleotide sequence ID" value="NZ_BAABJX010000022.1"/>
</dbReference>
<evidence type="ECO:0000313" key="2">
    <source>
        <dbReference type="Proteomes" id="UP001500298"/>
    </source>
</evidence>
<dbReference type="Pfam" id="PF25593">
    <property type="entry name" value="GldD_lipo"/>
    <property type="match status" value="1"/>
</dbReference>
<dbReference type="Proteomes" id="UP001500298">
    <property type="component" value="Unassembled WGS sequence"/>
</dbReference>
<comment type="caution">
    <text evidence="1">The sequence shown here is derived from an EMBL/GenBank/DDBJ whole genome shotgun (WGS) entry which is preliminary data.</text>
</comment>
<reference evidence="2" key="1">
    <citation type="journal article" date="2019" name="Int. J. Syst. Evol. Microbiol.">
        <title>The Global Catalogue of Microorganisms (GCM) 10K type strain sequencing project: providing services to taxonomists for standard genome sequencing and annotation.</title>
        <authorList>
            <consortium name="The Broad Institute Genomics Platform"/>
            <consortium name="The Broad Institute Genome Sequencing Center for Infectious Disease"/>
            <person name="Wu L."/>
            <person name="Ma J."/>
        </authorList>
    </citation>
    <scope>NUCLEOTIDE SEQUENCE [LARGE SCALE GENOMIC DNA]</scope>
    <source>
        <strain evidence="2">JCM 18326</strain>
    </source>
</reference>
<dbReference type="PROSITE" id="PS51257">
    <property type="entry name" value="PROKAR_LIPOPROTEIN"/>
    <property type="match status" value="1"/>
</dbReference>
<evidence type="ECO:0000313" key="1">
    <source>
        <dbReference type="EMBL" id="GAA4830698.1"/>
    </source>
</evidence>
<keyword evidence="1" id="KW-0449">Lipoprotein</keyword>
<proteinExistence type="predicted"/>
<protein>
    <submittedName>
        <fullName evidence="1">Gliding motility lipoprotein GldD</fullName>
    </submittedName>
</protein>
<sequence length="198" mass="23315">MRNILLVISIALLIGACQKNEDPFFPKERGYPRVELPQASYQKLEETREFTDYPYTFKYSQYAQAKPDTGQYTEPYWMELYYPDWEATIDISYKPIPNFDSLVSFSNTSNVLTYKHQVRAEGIQEYRLKTKSGNIGMMFILEGEVPSPFQFYVTDSANHFFRAALYFPFTVEGDSLKPVVEFIKQDMMEMMNTVEWQR</sequence>
<keyword evidence="2" id="KW-1185">Reference proteome</keyword>
<dbReference type="InterPro" id="IPR019850">
    <property type="entry name" value="GldD-like"/>
</dbReference>
<gene>
    <name evidence="1" type="primary">gldD</name>
    <name evidence="1" type="ORF">GCM10023331_15000</name>
</gene>
<dbReference type="EMBL" id="BAABJX010000022">
    <property type="protein sequence ID" value="GAA4830698.1"/>
    <property type="molecule type" value="Genomic_DNA"/>
</dbReference>
<organism evidence="1 2">
    <name type="scientific">Algivirga pacifica</name>
    <dbReference type="NCBI Taxonomy" id="1162670"/>
    <lineage>
        <taxon>Bacteria</taxon>
        <taxon>Pseudomonadati</taxon>
        <taxon>Bacteroidota</taxon>
        <taxon>Cytophagia</taxon>
        <taxon>Cytophagales</taxon>
        <taxon>Flammeovirgaceae</taxon>
        <taxon>Algivirga</taxon>
    </lineage>
</organism>
<accession>A0ABP9D6R5</accession>
<name>A0ABP9D6R5_9BACT</name>